<evidence type="ECO:0000313" key="18">
    <source>
        <dbReference type="Proteomes" id="UP000887569"/>
    </source>
</evidence>
<comment type="catalytic activity">
    <reaction evidence="15">
        <text>13-(9Z-hexadecenoyloxy)-octadecanoate + H2O = 13-hydroxy-octadecanoate + (9Z)-hexadecenoate + H(+)</text>
        <dbReference type="Rhea" id="RHEA:52076"/>
        <dbReference type="ChEBI" id="CHEBI:15377"/>
        <dbReference type="ChEBI" id="CHEBI:15378"/>
        <dbReference type="ChEBI" id="CHEBI:32372"/>
        <dbReference type="ChEBI" id="CHEBI:136304"/>
        <dbReference type="ChEBI" id="CHEBI:136315"/>
    </reaction>
    <physiologicalReaction direction="left-to-right" evidence="15">
        <dbReference type="Rhea" id="RHEA:52077"/>
    </physiologicalReaction>
</comment>
<comment type="catalytic activity">
    <reaction evidence="9">
        <text>9-hexadecanoyloxy-octadecanoate + H2O = 9-hydroxy-octadecanoate + hexadecanoate + H(+)</text>
        <dbReference type="Rhea" id="RHEA:52052"/>
        <dbReference type="ChEBI" id="CHEBI:7896"/>
        <dbReference type="ChEBI" id="CHEBI:15377"/>
        <dbReference type="ChEBI" id="CHEBI:15378"/>
        <dbReference type="ChEBI" id="CHEBI:83670"/>
        <dbReference type="ChEBI" id="CHEBI:136286"/>
    </reaction>
    <physiologicalReaction direction="left-to-right" evidence="9">
        <dbReference type="Rhea" id="RHEA:52053"/>
    </physiologicalReaction>
</comment>
<evidence type="ECO:0000256" key="2">
    <source>
        <dbReference type="ARBA" id="ARBA00004127"/>
    </source>
</evidence>
<evidence type="ECO:0000256" key="4">
    <source>
        <dbReference type="ARBA" id="ARBA00022692"/>
    </source>
</evidence>
<comment type="catalytic activity">
    <reaction evidence="14">
        <text>13-(9Z-octadecenoyloxy)-octadecanoate + H2O = 13-hydroxy-octadecanoate + (9Z)-octadecenoate + H(+)</text>
        <dbReference type="Rhea" id="RHEA:52064"/>
        <dbReference type="ChEBI" id="CHEBI:15377"/>
        <dbReference type="ChEBI" id="CHEBI:15378"/>
        <dbReference type="ChEBI" id="CHEBI:30823"/>
        <dbReference type="ChEBI" id="CHEBI:136303"/>
        <dbReference type="ChEBI" id="CHEBI:136304"/>
    </reaction>
    <physiologicalReaction direction="left-to-right" evidence="14">
        <dbReference type="Rhea" id="RHEA:52065"/>
    </physiologicalReaction>
</comment>
<evidence type="ECO:0000256" key="14">
    <source>
        <dbReference type="ARBA" id="ARBA00049296"/>
    </source>
</evidence>
<evidence type="ECO:0000256" key="5">
    <source>
        <dbReference type="ARBA" id="ARBA00022989"/>
    </source>
</evidence>
<evidence type="ECO:0000256" key="16">
    <source>
        <dbReference type="ARBA" id="ARBA00049428"/>
    </source>
</evidence>
<keyword evidence="4 17" id="KW-0812">Transmembrane</keyword>
<reference evidence="19" key="1">
    <citation type="submission" date="2022-11" db="UniProtKB">
        <authorList>
            <consortium name="WormBaseParasite"/>
        </authorList>
    </citation>
    <scope>IDENTIFICATION</scope>
</reference>
<feature type="transmembrane region" description="Helical" evidence="17">
    <location>
        <begin position="107"/>
        <end position="127"/>
    </location>
</feature>
<evidence type="ECO:0000256" key="13">
    <source>
        <dbReference type="ARBA" id="ARBA00049221"/>
    </source>
</evidence>
<keyword evidence="6 17" id="KW-0472">Membrane</keyword>
<evidence type="ECO:0000256" key="9">
    <source>
        <dbReference type="ARBA" id="ARBA00047863"/>
    </source>
</evidence>
<feature type="transmembrane region" description="Helical" evidence="17">
    <location>
        <begin position="12"/>
        <end position="33"/>
    </location>
</feature>
<feature type="transmembrane region" description="Helical" evidence="17">
    <location>
        <begin position="210"/>
        <end position="232"/>
    </location>
</feature>
<dbReference type="Pfam" id="PF04750">
    <property type="entry name" value="Far-17a_AIG1"/>
    <property type="match status" value="1"/>
</dbReference>
<keyword evidence="5 17" id="KW-1133">Transmembrane helix</keyword>
<dbReference type="InterPro" id="IPR006838">
    <property type="entry name" value="ADTRP_AIG1"/>
</dbReference>
<comment type="catalytic activity">
    <reaction evidence="16">
        <text>12-(9Z-hexadecenoyloxy)-octadecanoate + H2O = 12-hydroxyoctadecanoate + (9Z)-hexadecenoate + H(+)</text>
        <dbReference type="Rhea" id="RHEA:52072"/>
        <dbReference type="ChEBI" id="CHEBI:15377"/>
        <dbReference type="ChEBI" id="CHEBI:15378"/>
        <dbReference type="ChEBI" id="CHEBI:32372"/>
        <dbReference type="ChEBI" id="CHEBI:84201"/>
        <dbReference type="ChEBI" id="CHEBI:136312"/>
    </reaction>
    <physiologicalReaction direction="left-to-right" evidence="16">
        <dbReference type="Rhea" id="RHEA:52073"/>
    </physiologicalReaction>
</comment>
<evidence type="ECO:0000256" key="10">
    <source>
        <dbReference type="ARBA" id="ARBA00048680"/>
    </source>
</evidence>
<comment type="catalytic activity">
    <reaction evidence="8">
        <text>13-octadecanoyloxy-octadecanoate + H2O = 13-hydroxy-octadecanoate + octadecanoate + H(+)</text>
        <dbReference type="Rhea" id="RHEA:52084"/>
        <dbReference type="ChEBI" id="CHEBI:15377"/>
        <dbReference type="ChEBI" id="CHEBI:15378"/>
        <dbReference type="ChEBI" id="CHEBI:25629"/>
        <dbReference type="ChEBI" id="CHEBI:136304"/>
        <dbReference type="ChEBI" id="CHEBI:136335"/>
    </reaction>
    <physiologicalReaction direction="left-to-right" evidence="8">
        <dbReference type="Rhea" id="RHEA:52085"/>
    </physiologicalReaction>
</comment>
<dbReference type="GO" id="GO:0016020">
    <property type="term" value="C:membrane"/>
    <property type="evidence" value="ECO:0007669"/>
    <property type="project" value="InterPro"/>
</dbReference>
<dbReference type="PANTHER" id="PTHR10989:SF23">
    <property type="entry name" value="FAR-17A_AIG1-LIKE PROTEIN"/>
    <property type="match status" value="1"/>
</dbReference>
<dbReference type="PANTHER" id="PTHR10989">
    <property type="entry name" value="ANDROGEN-INDUCED PROTEIN 1-RELATED"/>
    <property type="match status" value="1"/>
</dbReference>
<feature type="transmembrane region" description="Helical" evidence="17">
    <location>
        <begin position="178"/>
        <end position="198"/>
    </location>
</feature>
<evidence type="ECO:0000256" key="8">
    <source>
        <dbReference type="ARBA" id="ARBA00047427"/>
    </source>
</evidence>
<dbReference type="GO" id="GO:0012505">
    <property type="term" value="C:endomembrane system"/>
    <property type="evidence" value="ECO:0007669"/>
    <property type="project" value="UniProtKB-SubCell"/>
</dbReference>
<evidence type="ECO:0000256" key="17">
    <source>
        <dbReference type="SAM" id="Phobius"/>
    </source>
</evidence>
<name>A0A915BY37_PARUN</name>
<comment type="catalytic activity">
    <reaction evidence="7">
        <text>12-hexadecanoyloxy-octadecanoate + H2O = 12-hydroxyoctadecanoate + hexadecanoate + H(+)</text>
        <dbReference type="Rhea" id="RHEA:52056"/>
        <dbReference type="ChEBI" id="CHEBI:7896"/>
        <dbReference type="ChEBI" id="CHEBI:15377"/>
        <dbReference type="ChEBI" id="CHEBI:15378"/>
        <dbReference type="ChEBI" id="CHEBI:83677"/>
        <dbReference type="ChEBI" id="CHEBI:84201"/>
    </reaction>
    <physiologicalReaction direction="left-to-right" evidence="7">
        <dbReference type="Rhea" id="RHEA:52057"/>
    </physiologicalReaction>
</comment>
<evidence type="ECO:0000256" key="6">
    <source>
        <dbReference type="ARBA" id="ARBA00023136"/>
    </source>
</evidence>
<evidence type="ECO:0000313" key="19">
    <source>
        <dbReference type="WBParaSite" id="PgR068_g019_t01"/>
    </source>
</evidence>
<evidence type="ECO:0000256" key="3">
    <source>
        <dbReference type="ARBA" id="ARBA00009300"/>
    </source>
</evidence>
<evidence type="ECO:0000256" key="12">
    <source>
        <dbReference type="ARBA" id="ARBA00048800"/>
    </source>
</evidence>
<comment type="catalytic activity">
    <reaction evidence="10">
        <text>12-octadecanoyloxy-octadecanoate + H2O = 12-hydroxyoctadecanoate + octadecanoate + H(+)</text>
        <dbReference type="Rhea" id="RHEA:52080"/>
        <dbReference type="ChEBI" id="CHEBI:15377"/>
        <dbReference type="ChEBI" id="CHEBI:15378"/>
        <dbReference type="ChEBI" id="CHEBI:25629"/>
        <dbReference type="ChEBI" id="CHEBI:84201"/>
        <dbReference type="ChEBI" id="CHEBI:136330"/>
    </reaction>
    <physiologicalReaction direction="left-to-right" evidence="10">
        <dbReference type="Rhea" id="RHEA:52081"/>
    </physiologicalReaction>
</comment>
<dbReference type="Proteomes" id="UP000887569">
    <property type="component" value="Unplaced"/>
</dbReference>
<keyword evidence="18" id="KW-1185">Reference proteome</keyword>
<comment type="catalytic activity">
    <reaction evidence="13">
        <text>9-octadecanoyloxy-octadecanoate + H2O = 9-hydroxy-octadecanoate + octadecanoate + H(+)</text>
        <dbReference type="Rhea" id="RHEA:52096"/>
        <dbReference type="ChEBI" id="CHEBI:15377"/>
        <dbReference type="ChEBI" id="CHEBI:15378"/>
        <dbReference type="ChEBI" id="CHEBI:25629"/>
        <dbReference type="ChEBI" id="CHEBI:136286"/>
        <dbReference type="ChEBI" id="CHEBI:136373"/>
    </reaction>
    <physiologicalReaction direction="left-to-right" evidence="13">
        <dbReference type="Rhea" id="RHEA:52097"/>
    </physiologicalReaction>
</comment>
<comment type="similarity">
    <text evidence="3">Belongs to the AIG1 family.</text>
</comment>
<comment type="catalytic activity">
    <reaction evidence="12">
        <text>9-(9Z-octadecenoyloxy)-octadecanoate + H2O = 9-hydroxy-octadecanoate + (9Z)-octadecenoate + H(+)</text>
        <dbReference type="Rhea" id="RHEA:52048"/>
        <dbReference type="ChEBI" id="CHEBI:15377"/>
        <dbReference type="ChEBI" id="CHEBI:15378"/>
        <dbReference type="ChEBI" id="CHEBI:30823"/>
        <dbReference type="ChEBI" id="CHEBI:136282"/>
        <dbReference type="ChEBI" id="CHEBI:136286"/>
    </reaction>
    <physiologicalReaction direction="left-to-right" evidence="12">
        <dbReference type="Rhea" id="RHEA:52049"/>
    </physiologicalReaction>
</comment>
<dbReference type="AlphaFoldDB" id="A0A915BY37"/>
<comment type="catalytic activity">
    <reaction evidence="11">
        <text>12-(9Z-octadecenoyloxy)-octadecanoate + H2O = 12-hydroxyoctadecanoate + (9Z)-octadecenoate + H(+)</text>
        <dbReference type="Rhea" id="RHEA:52060"/>
        <dbReference type="ChEBI" id="CHEBI:15377"/>
        <dbReference type="ChEBI" id="CHEBI:15378"/>
        <dbReference type="ChEBI" id="CHEBI:30823"/>
        <dbReference type="ChEBI" id="CHEBI:84201"/>
        <dbReference type="ChEBI" id="CHEBI:136302"/>
    </reaction>
    <physiologicalReaction direction="left-to-right" evidence="11">
        <dbReference type="Rhea" id="RHEA:52061"/>
    </physiologicalReaction>
</comment>
<comment type="catalytic activity">
    <reaction evidence="1">
        <text>9-(9Z-hexadecenoyloxy)-octadecanoate + H2O = (9Z)-hexadecenoate + 9-hydroxy-octadecanoate + H(+)</text>
        <dbReference type="Rhea" id="RHEA:52068"/>
        <dbReference type="ChEBI" id="CHEBI:15377"/>
        <dbReference type="ChEBI" id="CHEBI:15378"/>
        <dbReference type="ChEBI" id="CHEBI:32372"/>
        <dbReference type="ChEBI" id="CHEBI:136286"/>
        <dbReference type="ChEBI" id="CHEBI:136309"/>
    </reaction>
    <physiologicalReaction direction="left-to-right" evidence="1">
        <dbReference type="Rhea" id="RHEA:52069"/>
    </physiologicalReaction>
</comment>
<feature type="transmembrane region" description="Helical" evidence="17">
    <location>
        <begin position="45"/>
        <end position="73"/>
    </location>
</feature>
<sequence length="257" mass="29897">MNYIIRNLELGMGAFRVVIYGLMAGVFCFTLGHDFLYMPRIGHSWWIYKLVMLTMINLTLQSVYYAMCVVCAVMDYLTEKKDRGPHTRHPSAPSYWRYTKLHRICDFMYYIGTFPVGVATCGMFWALYAVDPTLVMPMWAEKLIPRFVNHVTHTAPIPFILVDTLLTCHHAPPRKIASIVSIALVTGYFFIIFAVRLIDDYWLYPFMEDLNVFYFAIFYIASCILFWLLVIFGDILNTILWGDAPHSDAFLTRRKTT</sequence>
<comment type="subcellular location">
    <subcellularLocation>
        <location evidence="2">Endomembrane system</location>
        <topology evidence="2">Multi-pass membrane protein</topology>
    </subcellularLocation>
</comment>
<dbReference type="WBParaSite" id="PgR068_g019_t01">
    <property type="protein sequence ID" value="PgR068_g019_t01"/>
    <property type="gene ID" value="PgR068_g019"/>
</dbReference>
<evidence type="ECO:0000256" key="1">
    <source>
        <dbReference type="ARBA" id="ARBA00000923"/>
    </source>
</evidence>
<accession>A0A915BY37</accession>
<evidence type="ECO:0000256" key="11">
    <source>
        <dbReference type="ARBA" id="ARBA00048701"/>
    </source>
</evidence>
<evidence type="ECO:0000256" key="15">
    <source>
        <dbReference type="ARBA" id="ARBA00049322"/>
    </source>
</evidence>
<protein>
    <submittedName>
        <fullName evidence="19">Androgen-induced gene 1 protein</fullName>
    </submittedName>
</protein>
<organism evidence="18 19">
    <name type="scientific">Parascaris univalens</name>
    <name type="common">Nematode worm</name>
    <dbReference type="NCBI Taxonomy" id="6257"/>
    <lineage>
        <taxon>Eukaryota</taxon>
        <taxon>Metazoa</taxon>
        <taxon>Ecdysozoa</taxon>
        <taxon>Nematoda</taxon>
        <taxon>Chromadorea</taxon>
        <taxon>Rhabditida</taxon>
        <taxon>Spirurina</taxon>
        <taxon>Ascaridomorpha</taxon>
        <taxon>Ascaridoidea</taxon>
        <taxon>Ascarididae</taxon>
        <taxon>Parascaris</taxon>
    </lineage>
</organism>
<proteinExistence type="inferred from homology"/>
<evidence type="ECO:0000256" key="7">
    <source>
        <dbReference type="ARBA" id="ARBA00047368"/>
    </source>
</evidence>